<proteinExistence type="predicted"/>
<dbReference type="RefSeq" id="WP_112136788.1">
    <property type="nucleotide sequence ID" value="NZ_CP016181.1"/>
</dbReference>
<protein>
    <submittedName>
        <fullName evidence="1">Uncharacterized protein</fullName>
    </submittedName>
</protein>
<accession>A0A2Z4PQN1</accession>
<name>A0A2Z4PQN1_9GAMM</name>
<evidence type="ECO:0000313" key="1">
    <source>
        <dbReference type="EMBL" id="AWX99754.1"/>
    </source>
</evidence>
<sequence length="139" mass="15913">MIEKKSELLTKTSILNDFIDIDFDELSKKDEFPTIVEGLIFLVGYNHIEVKNISSNSIVFYAGIFPEDIDEKISIKDSEINGKLLMAIKTAFNVLKDIKSQPDGLAFYPREIIEENNNKILENNKIGPFFLSQIRSRII</sequence>
<dbReference type="OrthoDB" id="9890677at2"/>
<dbReference type="EMBL" id="CP016181">
    <property type="protein sequence ID" value="AWX99754.1"/>
    <property type="molecule type" value="Genomic_DNA"/>
</dbReference>
<gene>
    <name evidence="1" type="ORF">A8139_06935</name>
</gene>
<reference evidence="1 2" key="1">
    <citation type="submission" date="2016-06" db="EMBL/GenBank/DDBJ databases">
        <title>The sequenced genome of the ice-adhering bacterium Marinomonas primoryensis, from Antarctica.</title>
        <authorList>
            <person name="Graham L."/>
            <person name="Vance T.D.R."/>
            <person name="Davies P.L."/>
        </authorList>
    </citation>
    <scope>NUCLEOTIDE SEQUENCE [LARGE SCALE GENOMIC DNA]</scope>
    <source>
        <strain evidence="1 2">AceL</strain>
    </source>
</reference>
<evidence type="ECO:0000313" key="2">
    <source>
        <dbReference type="Proteomes" id="UP000249898"/>
    </source>
</evidence>
<dbReference type="AlphaFoldDB" id="A0A2Z4PQN1"/>
<dbReference type="Proteomes" id="UP000249898">
    <property type="component" value="Chromosome"/>
</dbReference>
<organism evidence="1 2">
    <name type="scientific">Marinomonas primoryensis</name>
    <dbReference type="NCBI Taxonomy" id="178399"/>
    <lineage>
        <taxon>Bacteria</taxon>
        <taxon>Pseudomonadati</taxon>
        <taxon>Pseudomonadota</taxon>
        <taxon>Gammaproteobacteria</taxon>
        <taxon>Oceanospirillales</taxon>
        <taxon>Oceanospirillaceae</taxon>
        <taxon>Marinomonas</taxon>
    </lineage>
</organism>